<feature type="compositionally biased region" description="Polar residues" evidence="1">
    <location>
        <begin position="191"/>
        <end position="206"/>
    </location>
</feature>
<feature type="compositionally biased region" description="Polar residues" evidence="1">
    <location>
        <begin position="153"/>
        <end position="181"/>
    </location>
</feature>
<evidence type="ECO:0000313" key="2">
    <source>
        <dbReference type="EnsemblMetazoa" id="CJA15320.1"/>
    </source>
</evidence>
<sequence>MPCKPQFGPKDGIQDQVWLGQATSGSRRKETERGGNTSRGNLLGPRSSADKSNVYLPSNILHSIAVFIGRAFIPNFPPTRNTEHGTAQMGKIWPRRQFTDMKTFLATNAAHRYSSVSLLLCSHSRSTCYADPSSHRCMSSSPPQFSDVPRPSVTPSRQPQQSSEKQYSSTKVIRSRQSASSPTPPMAADSVTISTSSEKATFPSVTTDAPFHFERIRVDPEEKGGGVSVEPFPGPTLLSCAH</sequence>
<dbReference type="EnsemblMetazoa" id="CJA15320.1">
    <property type="protein sequence ID" value="CJA15320.1"/>
    <property type="gene ID" value="WBGene00134524"/>
</dbReference>
<keyword evidence="3" id="KW-1185">Reference proteome</keyword>
<organism evidence="2 3">
    <name type="scientific">Caenorhabditis japonica</name>
    <dbReference type="NCBI Taxonomy" id="281687"/>
    <lineage>
        <taxon>Eukaryota</taxon>
        <taxon>Metazoa</taxon>
        <taxon>Ecdysozoa</taxon>
        <taxon>Nematoda</taxon>
        <taxon>Chromadorea</taxon>
        <taxon>Rhabditida</taxon>
        <taxon>Rhabditina</taxon>
        <taxon>Rhabditomorpha</taxon>
        <taxon>Rhabditoidea</taxon>
        <taxon>Rhabditidae</taxon>
        <taxon>Peloderinae</taxon>
        <taxon>Caenorhabditis</taxon>
    </lineage>
</organism>
<feature type="region of interest" description="Disordered" evidence="1">
    <location>
        <begin position="220"/>
        <end position="242"/>
    </location>
</feature>
<dbReference type="Proteomes" id="UP000005237">
    <property type="component" value="Unassembled WGS sequence"/>
</dbReference>
<feature type="region of interest" description="Disordered" evidence="1">
    <location>
        <begin position="1"/>
        <end position="48"/>
    </location>
</feature>
<evidence type="ECO:0000313" key="3">
    <source>
        <dbReference type="Proteomes" id="UP000005237"/>
    </source>
</evidence>
<dbReference type="AlphaFoldDB" id="A0A8R1HZU4"/>
<reference evidence="2" key="2">
    <citation type="submission" date="2022-06" db="UniProtKB">
        <authorList>
            <consortium name="EnsemblMetazoa"/>
        </authorList>
    </citation>
    <scope>IDENTIFICATION</scope>
    <source>
        <strain evidence="2">DF5081</strain>
    </source>
</reference>
<evidence type="ECO:0000256" key="1">
    <source>
        <dbReference type="SAM" id="MobiDB-lite"/>
    </source>
</evidence>
<name>A0A8R1HZU4_CAEJA</name>
<protein>
    <submittedName>
        <fullName evidence="2">Uncharacterized protein</fullName>
    </submittedName>
</protein>
<proteinExistence type="predicted"/>
<accession>A0A8R1HZU4</accession>
<reference evidence="3" key="1">
    <citation type="submission" date="2010-08" db="EMBL/GenBank/DDBJ databases">
        <authorList>
            <consortium name="Caenorhabditis japonica Sequencing Consortium"/>
            <person name="Wilson R.K."/>
        </authorList>
    </citation>
    <scope>NUCLEOTIDE SEQUENCE [LARGE SCALE GENOMIC DNA]</scope>
    <source>
        <strain evidence="3">DF5081</strain>
    </source>
</reference>
<feature type="region of interest" description="Disordered" evidence="1">
    <location>
        <begin position="131"/>
        <end position="206"/>
    </location>
</feature>